<proteinExistence type="predicted"/>
<reference evidence="1 2" key="1">
    <citation type="submission" date="2016-11" db="EMBL/GenBank/DDBJ databases">
        <authorList>
            <person name="Jaros S."/>
            <person name="Januszkiewicz K."/>
            <person name="Wedrychowicz H."/>
        </authorList>
    </citation>
    <scope>NUCLEOTIDE SEQUENCE [LARGE SCALE GENOMIC DNA]</scope>
    <source>
        <strain evidence="1 2">CGMCC 1.12145</strain>
    </source>
</reference>
<dbReference type="AlphaFoldDB" id="A0A1K1RVT4"/>
<accession>A0A1K1RVT4</accession>
<evidence type="ECO:0000313" key="1">
    <source>
        <dbReference type="EMBL" id="SFW76209.1"/>
    </source>
</evidence>
<dbReference type="RefSeq" id="WP_072319312.1">
    <property type="nucleotide sequence ID" value="NZ_FPJE01000037.1"/>
</dbReference>
<sequence>MERILLFLFLITPVILYARINTFPASDNVGIRIANPGGKLEISNKEMGIRIAVRDQTCMGIHSNRNQ</sequence>
<name>A0A1K1RVT4_9FLAO</name>
<keyword evidence="2" id="KW-1185">Reference proteome</keyword>
<gene>
    <name evidence="1" type="ORF">SAMN02927921_04090</name>
</gene>
<dbReference type="Proteomes" id="UP000182248">
    <property type="component" value="Unassembled WGS sequence"/>
</dbReference>
<organism evidence="1 2">
    <name type="scientific">Sinomicrobium oceani</name>
    <dbReference type="NCBI Taxonomy" id="1150368"/>
    <lineage>
        <taxon>Bacteria</taxon>
        <taxon>Pseudomonadati</taxon>
        <taxon>Bacteroidota</taxon>
        <taxon>Flavobacteriia</taxon>
        <taxon>Flavobacteriales</taxon>
        <taxon>Flavobacteriaceae</taxon>
        <taxon>Sinomicrobium</taxon>
    </lineage>
</organism>
<dbReference type="STRING" id="1150368.SAMN02927921_04090"/>
<dbReference type="EMBL" id="FPJE01000037">
    <property type="protein sequence ID" value="SFW76209.1"/>
    <property type="molecule type" value="Genomic_DNA"/>
</dbReference>
<evidence type="ECO:0000313" key="2">
    <source>
        <dbReference type="Proteomes" id="UP000182248"/>
    </source>
</evidence>
<protein>
    <submittedName>
        <fullName evidence="1">Uncharacterized protein</fullName>
    </submittedName>
</protein>